<evidence type="ECO:0000313" key="1">
    <source>
        <dbReference type="EMBL" id="WMD21108.1"/>
    </source>
</evidence>
<dbReference type="Proteomes" id="UP001234798">
    <property type="component" value="Chromosome"/>
</dbReference>
<dbReference type="SUPFAM" id="SSF51905">
    <property type="entry name" value="FAD/NAD(P)-binding domain"/>
    <property type="match status" value="1"/>
</dbReference>
<sequence>MRRRSFLLGAATAAVAGTAGYYRSRVIETTPDVHYPGMQAGHALRDGAALPAPSAHYQHEVAILGAGVAGLSCAWKLAREGYKDFVVVQGPEFAGNAASGQRDELDYPLGAHYLPLPSLASTHVREMLSDFGIIERGAGDARPYYDESILVHSPQERLLRNGHWEEGLLPMTGLPDADIQQHQKFLTLIDRLHTQTGSDGRKVFSIPIALSSRDPQWRVLDTITFKQWLDREGYTSPALHWYLNYCCRDDYGAQYDVVSAWAGLHYFASRDGHAANAGEGAVLTWPGGLSVLAERMRSAITHKLGHADWLIDGTAVRVADTPAGPQVTCLKSDAIAGAAPTSYTVQTRRTVCAMPLFVAQRILPDIRAYGYDPAVHASAHAPWLVSNFVLQGYPIEAPGEPLSWDNVVYQGQALGYVVSTHQLLRVARSPRTVFTAYHASSGQTPQAARQWLSSASPEALRDAASADLIAAYGREFWRNARQLDITVRGHAMATPLCGYLSNPGLAALREIDGPVLFAHADLSGYSVFEEASWWGVVAAGRILGQKAPLG</sequence>
<gene>
    <name evidence="1" type="ORF">RAS12_01715</name>
</gene>
<dbReference type="PANTHER" id="PTHR42923">
    <property type="entry name" value="PROTOPORPHYRINOGEN OXIDASE"/>
    <property type="match status" value="1"/>
</dbReference>
<dbReference type="InterPro" id="IPR036188">
    <property type="entry name" value="FAD/NAD-bd_sf"/>
</dbReference>
<evidence type="ECO:0000313" key="2">
    <source>
        <dbReference type="Proteomes" id="UP001234798"/>
    </source>
</evidence>
<name>A0ABY9M3B8_9BURK</name>
<reference evidence="1 2" key="1">
    <citation type="submission" date="2023-08" db="EMBL/GenBank/DDBJ databases">
        <title>Achromobacter seleniivolatilans sp. nov., isolated from seleniferous soil.</title>
        <authorList>
            <person name="Zhang S."/>
            <person name="Li K."/>
            <person name="Peng J."/>
            <person name="Zhao Q."/>
            <person name="Wang H."/>
            <person name="Guo Y."/>
        </authorList>
    </citation>
    <scope>NUCLEOTIDE SEQUENCE [LARGE SCALE GENOMIC DNA]</scope>
    <source>
        <strain evidence="1 2">R39</strain>
    </source>
</reference>
<proteinExistence type="predicted"/>
<organism evidence="1 2">
    <name type="scientific">Achromobacter seleniivolatilans</name>
    <dbReference type="NCBI Taxonomy" id="3047478"/>
    <lineage>
        <taxon>Bacteria</taxon>
        <taxon>Pseudomonadati</taxon>
        <taxon>Pseudomonadota</taxon>
        <taxon>Betaproteobacteria</taxon>
        <taxon>Burkholderiales</taxon>
        <taxon>Alcaligenaceae</taxon>
        <taxon>Achromobacter</taxon>
    </lineage>
</organism>
<dbReference type="Gene3D" id="3.50.50.60">
    <property type="entry name" value="FAD/NAD(P)-binding domain"/>
    <property type="match status" value="1"/>
</dbReference>
<dbReference type="Pfam" id="PF13450">
    <property type="entry name" value="NAD_binding_8"/>
    <property type="match status" value="1"/>
</dbReference>
<dbReference type="PANTHER" id="PTHR42923:SF39">
    <property type="entry name" value="AMINO OXIDASE"/>
    <property type="match status" value="1"/>
</dbReference>
<dbReference type="EMBL" id="CP132976">
    <property type="protein sequence ID" value="WMD21108.1"/>
    <property type="molecule type" value="Genomic_DNA"/>
</dbReference>
<keyword evidence="2" id="KW-1185">Reference proteome</keyword>
<accession>A0ABY9M3B8</accession>
<protein>
    <submittedName>
        <fullName evidence="1">NAD(P)-binding protein</fullName>
    </submittedName>
</protein>
<dbReference type="RefSeq" id="WP_306944774.1">
    <property type="nucleotide sequence ID" value="NZ_CP132976.1"/>
</dbReference>
<dbReference type="InterPro" id="IPR050464">
    <property type="entry name" value="Zeta_carotene_desat/Oxidored"/>
</dbReference>